<dbReference type="GO" id="GO:0008168">
    <property type="term" value="F:methyltransferase activity"/>
    <property type="evidence" value="ECO:0007669"/>
    <property type="project" value="UniProtKB-KW"/>
</dbReference>
<dbReference type="InterPro" id="IPR048375">
    <property type="entry name" value="YtxK-like_N"/>
</dbReference>
<dbReference type="PANTHER" id="PTHR41313:SF1">
    <property type="entry name" value="DNA METHYLASE ADENINE-SPECIFIC DOMAIN-CONTAINING PROTEIN"/>
    <property type="match status" value="1"/>
</dbReference>
<dbReference type="Pfam" id="PF21106">
    <property type="entry name" value="YtxK_like"/>
    <property type="match status" value="1"/>
</dbReference>
<dbReference type="Proteomes" id="UP001565236">
    <property type="component" value="Unassembled WGS sequence"/>
</dbReference>
<accession>A0ABV4DNT4</accession>
<dbReference type="InterPro" id="IPR029063">
    <property type="entry name" value="SAM-dependent_MTases_sf"/>
</dbReference>
<dbReference type="RefSeq" id="WP_280606358.1">
    <property type="nucleotide sequence ID" value="NZ_CP123639.1"/>
</dbReference>
<sequence>MALENIEKEFQVMNETITLLQADLSCSALDALIESFDNLLAGGKIQIEDGLPTEKTVAKLKELYQKIDLSKLSSEEKRALFQLTLLQAYKKEKIQANHQMTPDTIGFIIAYLIEKLVKDQKNKSLLDLTVGTGNLLLAVTSTLAKSGFENLKVYGIDNDDTMLSLASIATQLVGEDVTLYHQDALAPLEVPKVDIVIGDLPIGYYPLDERVKSFKSAFDEGHSYVHHLLIEQALLNLNDGGWGIFTVPSQLFDVPEAKKLLGVIQAEGYLQGFLNLPEKLFINKKSQKALLLIQKKGSKSKQAKPILLGEFPLLKNRPEFLKFMGEIEAWQQANFK</sequence>
<dbReference type="PIRSF" id="PIRSF026567">
    <property type="entry name" value="Adenine_mtase_bact_prd"/>
    <property type="match status" value="1"/>
</dbReference>
<dbReference type="InterPro" id="IPR016843">
    <property type="entry name" value="S-AdoMet-dep_Ade-MeTrfase_prd"/>
</dbReference>
<organism evidence="2 3">
    <name type="scientific">Ligilactobacillus faecis</name>
    <dbReference type="NCBI Taxonomy" id="762833"/>
    <lineage>
        <taxon>Bacteria</taxon>
        <taxon>Bacillati</taxon>
        <taxon>Bacillota</taxon>
        <taxon>Bacilli</taxon>
        <taxon>Lactobacillales</taxon>
        <taxon>Lactobacillaceae</taxon>
        <taxon>Ligilactobacillus</taxon>
    </lineage>
</organism>
<keyword evidence="3" id="KW-1185">Reference proteome</keyword>
<name>A0ABV4DNT4_9LACO</name>
<evidence type="ECO:0000313" key="3">
    <source>
        <dbReference type="Proteomes" id="UP001565236"/>
    </source>
</evidence>
<evidence type="ECO:0000259" key="1">
    <source>
        <dbReference type="Pfam" id="PF21106"/>
    </source>
</evidence>
<dbReference type="GO" id="GO:0032259">
    <property type="term" value="P:methylation"/>
    <property type="evidence" value="ECO:0007669"/>
    <property type="project" value="UniProtKB-KW"/>
</dbReference>
<keyword evidence="2" id="KW-0808">Transferase</keyword>
<dbReference type="SUPFAM" id="SSF53335">
    <property type="entry name" value="S-adenosyl-L-methionine-dependent methyltransferases"/>
    <property type="match status" value="1"/>
</dbReference>
<dbReference type="Gene3D" id="1.10.150.470">
    <property type="match status" value="1"/>
</dbReference>
<reference evidence="2 3" key="1">
    <citation type="submission" date="2024-03" db="EMBL/GenBank/DDBJ databases">
        <title>Mouse gut bacterial collection (mGBC) of GemPharmatech.</title>
        <authorList>
            <person name="He Y."/>
            <person name="Dong L."/>
            <person name="Wu D."/>
            <person name="Gao X."/>
            <person name="Lin Z."/>
        </authorList>
    </citation>
    <scope>NUCLEOTIDE SEQUENCE [LARGE SCALE GENOMIC DNA]</scope>
    <source>
        <strain evidence="2 3">15-30</strain>
    </source>
</reference>
<keyword evidence="2" id="KW-0489">Methyltransferase</keyword>
<gene>
    <name evidence="2" type="ORF">AALT52_04415</name>
</gene>
<proteinExistence type="predicted"/>
<protein>
    <submittedName>
        <fullName evidence="2">Class I SAM-dependent methyltransferase</fullName>
    </submittedName>
</protein>
<feature type="domain" description="YtxK-like N-terminal helical" evidence="1">
    <location>
        <begin position="8"/>
        <end position="87"/>
    </location>
</feature>
<dbReference type="InterPro" id="IPR052933">
    <property type="entry name" value="DNA_Protect_Modify"/>
</dbReference>
<dbReference type="EMBL" id="JBCLUF010000012">
    <property type="protein sequence ID" value="MEY8662135.1"/>
    <property type="molecule type" value="Genomic_DNA"/>
</dbReference>
<dbReference type="Gene3D" id="3.40.50.150">
    <property type="entry name" value="Vaccinia Virus protein VP39"/>
    <property type="match status" value="1"/>
</dbReference>
<dbReference type="PANTHER" id="PTHR41313">
    <property type="entry name" value="ADENINE-SPECIFIC METHYLTRANSFERASE"/>
    <property type="match status" value="1"/>
</dbReference>
<evidence type="ECO:0000313" key="2">
    <source>
        <dbReference type="EMBL" id="MEY8662135.1"/>
    </source>
</evidence>
<comment type="caution">
    <text evidence="2">The sequence shown here is derived from an EMBL/GenBank/DDBJ whole genome shotgun (WGS) entry which is preliminary data.</text>
</comment>
<dbReference type="CDD" id="cd02440">
    <property type="entry name" value="AdoMet_MTases"/>
    <property type="match status" value="1"/>
</dbReference>